<evidence type="ECO:0000256" key="3">
    <source>
        <dbReference type="ARBA" id="ARBA00023163"/>
    </source>
</evidence>
<dbReference type="InterPro" id="IPR008974">
    <property type="entry name" value="TRAF-like"/>
</dbReference>
<feature type="region of interest" description="Disordered" evidence="4">
    <location>
        <begin position="449"/>
        <end position="511"/>
    </location>
</feature>
<keyword evidence="2" id="KW-0805">Transcription regulation</keyword>
<dbReference type="Gene3D" id="2.60.210.10">
    <property type="entry name" value="Apoptosis, Tumor Necrosis Factor Receptor Associated Protein 2, Chain A"/>
    <property type="match status" value="1"/>
</dbReference>
<dbReference type="EMBL" id="JACTNZ010000002">
    <property type="protein sequence ID" value="KAG5559959.1"/>
    <property type="molecule type" value="Genomic_DNA"/>
</dbReference>
<feature type="compositionally biased region" description="Acidic residues" evidence="4">
    <location>
        <begin position="455"/>
        <end position="487"/>
    </location>
</feature>
<protein>
    <recommendedName>
        <fullName evidence="5">MATH domain-containing protein</fullName>
    </recommendedName>
</protein>
<keyword evidence="3" id="KW-0804">Transcription</keyword>
<reference evidence="6" key="1">
    <citation type="submission" date="2020-08" db="EMBL/GenBank/DDBJ databases">
        <title>Plant Genome Project.</title>
        <authorList>
            <person name="Zhang R.-G."/>
        </authorList>
    </citation>
    <scope>NUCLEOTIDE SEQUENCE</scope>
    <source>
        <strain evidence="6">WSP0</strain>
        <tissue evidence="6">Leaf</tissue>
    </source>
</reference>
<dbReference type="Gene3D" id="2.30.30.1020">
    <property type="entry name" value="CCR4-NOT complex subunit 2/3/5, C-terminal domain"/>
    <property type="match status" value="1"/>
</dbReference>
<dbReference type="Pfam" id="PF04153">
    <property type="entry name" value="NOT2_3_5_C"/>
    <property type="match status" value="1"/>
</dbReference>
<proteinExistence type="inferred from homology"/>
<dbReference type="GO" id="GO:0030015">
    <property type="term" value="C:CCR4-NOT core complex"/>
    <property type="evidence" value="ECO:0007669"/>
    <property type="project" value="InterPro"/>
</dbReference>
<evidence type="ECO:0000259" key="5">
    <source>
        <dbReference type="PROSITE" id="PS50144"/>
    </source>
</evidence>
<dbReference type="AlphaFoldDB" id="A0AAV6L743"/>
<dbReference type="InterPro" id="IPR007282">
    <property type="entry name" value="NOT2/3/5_C"/>
</dbReference>
<dbReference type="SUPFAM" id="SSF49599">
    <property type="entry name" value="TRAF domain-like"/>
    <property type="match status" value="1"/>
</dbReference>
<sequence>MASSASGNDFDSLFPPLRLSSSTSALKLGFPGMRRFELLADASLHCITVPILVHDSSPVIPRAYGTKSSVVFNSSGCMKLLDILESATVINKDDRIEFQDADTPTVIVVVFFDLFFEIRVSWAYGTKSSVVCNSSGRMKLLDILESATVINNDRKQGEEVEEIEDSSKGVHTLEVQVSKAVDSQTSDVFQISDKFFQLVVNNRVGVSPSSHLSIFLEMVDEDNPNVSVFVSFSVSTRKRKLPMKKSVKKNKSRKGDSSNVCKCSHGRFSNSLKALGWGDFIDKSIVYDLSSGILVDNKLELTVDVAMLNEDFIDVLKKDEMTSPCFLSDGRKFWIAICIQNGNFGLELKCDDPVEHIMANRPKPVFALGMLRVKNDCVKIFGNKSILDSEEAPYWAMKASMLEVDAGFVIDGTAMIFCCIQVEHPAEVLESQDGCELPPPDLVALVPEESKENPADSDAEDADANDDNDVDDTKDDDNDVDDTNDADEAAHQHTPSISSSGVPFPSVDNQDLLHLHGSDMLQLSHSSYHSQTGGPPGIGLRPLNSPNTVSGMVSYDQQHQNQSQFWMQQMSGLNQSYTDQGVKSMQSAQAAPDSFDLLGLISRTSDPYLRSLALGIDLTTLGLNLNSSDEPAMGNPEFIVPQCYHANQPPALSESYFLKFSMDALFYVFFSMPKDEAQLYAANELYNRGWFYHRELRLWLTRVDNKEPLVKTDTDEGGSYICFDPSTWETTRKDNLLVQYDILEERPTLPQH</sequence>
<keyword evidence="7" id="KW-1185">Reference proteome</keyword>
<evidence type="ECO:0000313" key="6">
    <source>
        <dbReference type="EMBL" id="KAG5559959.1"/>
    </source>
</evidence>
<dbReference type="PANTHER" id="PTHR23326">
    <property type="entry name" value="CCR4 NOT-RELATED"/>
    <property type="match status" value="1"/>
</dbReference>
<evidence type="ECO:0000313" key="7">
    <source>
        <dbReference type="Proteomes" id="UP000823749"/>
    </source>
</evidence>
<evidence type="ECO:0000256" key="1">
    <source>
        <dbReference type="ARBA" id="ARBA00007682"/>
    </source>
</evidence>
<comment type="similarity">
    <text evidence="1">Belongs to the CNOT2/3/5 family.</text>
</comment>
<comment type="caution">
    <text evidence="6">The sequence shown here is derived from an EMBL/GenBank/DDBJ whole genome shotgun (WGS) entry which is preliminary data.</text>
</comment>
<dbReference type="Proteomes" id="UP000823749">
    <property type="component" value="Chromosome 2"/>
</dbReference>
<dbReference type="PROSITE" id="PS50144">
    <property type="entry name" value="MATH"/>
    <property type="match status" value="1"/>
</dbReference>
<gene>
    <name evidence="6" type="ORF">RHGRI_003303</name>
</gene>
<dbReference type="InterPro" id="IPR002083">
    <property type="entry name" value="MATH/TRAF_dom"/>
</dbReference>
<accession>A0AAV6L743</accession>
<dbReference type="GO" id="GO:0006355">
    <property type="term" value="P:regulation of DNA-templated transcription"/>
    <property type="evidence" value="ECO:0007669"/>
    <property type="project" value="InterPro"/>
</dbReference>
<dbReference type="InterPro" id="IPR040168">
    <property type="entry name" value="Not2/3/5"/>
</dbReference>
<dbReference type="InterPro" id="IPR038635">
    <property type="entry name" value="CCR4-NOT_su2/3/5_C_sf"/>
</dbReference>
<evidence type="ECO:0000256" key="2">
    <source>
        <dbReference type="ARBA" id="ARBA00023015"/>
    </source>
</evidence>
<name>A0AAV6L743_9ERIC</name>
<dbReference type="CDD" id="cd00121">
    <property type="entry name" value="MATH"/>
    <property type="match status" value="1"/>
</dbReference>
<organism evidence="6 7">
    <name type="scientific">Rhododendron griersonianum</name>
    <dbReference type="NCBI Taxonomy" id="479676"/>
    <lineage>
        <taxon>Eukaryota</taxon>
        <taxon>Viridiplantae</taxon>
        <taxon>Streptophyta</taxon>
        <taxon>Embryophyta</taxon>
        <taxon>Tracheophyta</taxon>
        <taxon>Spermatophyta</taxon>
        <taxon>Magnoliopsida</taxon>
        <taxon>eudicotyledons</taxon>
        <taxon>Gunneridae</taxon>
        <taxon>Pentapetalae</taxon>
        <taxon>asterids</taxon>
        <taxon>Ericales</taxon>
        <taxon>Ericaceae</taxon>
        <taxon>Ericoideae</taxon>
        <taxon>Rhodoreae</taxon>
        <taxon>Rhododendron</taxon>
    </lineage>
</organism>
<evidence type="ECO:0000256" key="4">
    <source>
        <dbReference type="SAM" id="MobiDB-lite"/>
    </source>
</evidence>
<feature type="domain" description="MATH" evidence="5">
    <location>
        <begin position="168"/>
        <end position="305"/>
    </location>
</feature>